<reference evidence="1 2" key="1">
    <citation type="submission" date="2019-04" db="EMBL/GenBank/DDBJ databases">
        <title>Streptomyces lasaliensis sp. nov., an Actinomycete isolated from soil which produces the polyether antibiotic lasalocid.</title>
        <authorList>
            <person name="Erwin G."/>
            <person name="Haber C."/>
        </authorList>
    </citation>
    <scope>NUCLEOTIDE SEQUENCE [LARGE SCALE GENOMIC DNA]</scope>
    <source>
        <strain evidence="1 2">X-537</strain>
    </source>
</reference>
<evidence type="ECO:0000313" key="1">
    <source>
        <dbReference type="EMBL" id="TKT05113.1"/>
    </source>
</evidence>
<protein>
    <recommendedName>
        <fullName evidence="3">Toxin-antitoxin system YwqK family antitoxin</fullName>
    </recommendedName>
</protein>
<name>A0A4V6AZA4_STRLS</name>
<dbReference type="Gene3D" id="3.90.930.1">
    <property type="match status" value="1"/>
</dbReference>
<organism evidence="1 2">
    <name type="scientific">Streptomyces lasalocidi</name>
    <name type="common">Streptomyces lasaliensis</name>
    <dbReference type="NCBI Taxonomy" id="324833"/>
    <lineage>
        <taxon>Bacteria</taxon>
        <taxon>Bacillati</taxon>
        <taxon>Actinomycetota</taxon>
        <taxon>Actinomycetes</taxon>
        <taxon>Kitasatosporales</taxon>
        <taxon>Streptomycetaceae</taxon>
        <taxon>Streptomyces</taxon>
    </lineage>
</organism>
<dbReference type="SUPFAM" id="SSF82185">
    <property type="entry name" value="Histone H3 K4-specific methyltransferase SET7/9 N-terminal domain"/>
    <property type="match status" value="1"/>
</dbReference>
<dbReference type="InterPro" id="IPR011652">
    <property type="entry name" value="MORN_2"/>
</dbReference>
<dbReference type="Proteomes" id="UP000305929">
    <property type="component" value="Unassembled WGS sequence"/>
</dbReference>
<dbReference type="Pfam" id="PF07661">
    <property type="entry name" value="MORN_2"/>
    <property type="match status" value="1"/>
</dbReference>
<evidence type="ECO:0000313" key="2">
    <source>
        <dbReference type="Proteomes" id="UP000305929"/>
    </source>
</evidence>
<proteinExistence type="predicted"/>
<comment type="caution">
    <text evidence="1">The sequence shown here is derived from an EMBL/GenBank/DDBJ whole genome shotgun (WGS) entry which is preliminary data.</text>
</comment>
<evidence type="ECO:0008006" key="3">
    <source>
        <dbReference type="Google" id="ProtNLM"/>
    </source>
</evidence>
<gene>
    <name evidence="1" type="ORF">E4U91_19805</name>
</gene>
<dbReference type="EMBL" id="SZNQ01000001">
    <property type="protein sequence ID" value="TKT05113.1"/>
    <property type="molecule type" value="Genomic_DNA"/>
</dbReference>
<sequence>MQRIDIDSPDVFIDEAEVCYYQGSAFTGEVVEYQRGSLVNLITYEEGVENGPLREWYTDGTLRSECVMRDGYAVGESRRWHPNGRLASRILMSENGLQQITRFEWDEDGNLTKEWHAEGT</sequence>
<keyword evidence="2" id="KW-1185">Reference proteome</keyword>
<accession>A0A4V6AZA4</accession>
<dbReference type="AlphaFoldDB" id="A0A4V6AZA4"/>
<dbReference type="OrthoDB" id="4563261at2"/>